<dbReference type="EC" id="3.5.99.10" evidence="2"/>
<dbReference type="EMBL" id="CAKJTG010000015">
    <property type="protein sequence ID" value="CAG9609022.1"/>
    <property type="molecule type" value="Genomic_DNA"/>
</dbReference>
<comment type="similarity">
    <text evidence="1">Belongs to the RutC family.</text>
</comment>
<keyword evidence="2" id="KW-0378">Hydrolase</keyword>
<accession>A0A9C7GBB8</accession>
<dbReference type="InterPro" id="IPR006175">
    <property type="entry name" value="YjgF/YER057c/UK114"/>
</dbReference>
<organism evidence="2 3">
    <name type="scientific">Pseudoneobacillus rhizosphaerae</name>
    <dbReference type="NCBI Taxonomy" id="2880968"/>
    <lineage>
        <taxon>Bacteria</taxon>
        <taxon>Bacillati</taxon>
        <taxon>Bacillota</taxon>
        <taxon>Bacilli</taxon>
        <taxon>Bacillales</taxon>
        <taxon>Bacillaceae</taxon>
        <taxon>Pseudoneobacillus</taxon>
    </lineage>
</organism>
<dbReference type="Gene3D" id="3.30.1330.40">
    <property type="entry name" value="RutC-like"/>
    <property type="match status" value="1"/>
</dbReference>
<dbReference type="Pfam" id="PF01042">
    <property type="entry name" value="Ribonuc_L-PSP"/>
    <property type="match status" value="1"/>
</dbReference>
<dbReference type="InterPro" id="IPR035959">
    <property type="entry name" value="RutC-like_sf"/>
</dbReference>
<dbReference type="PANTHER" id="PTHR11803">
    <property type="entry name" value="2-IMINOBUTANOATE/2-IMINOPROPANOATE DEAMINASE RIDA"/>
    <property type="match status" value="1"/>
</dbReference>
<sequence length="130" mass="14298">MKFISIEGAKPNPGHYSPAVQKGNLLFISGQLPVNPFTGEGVQGDITEQTNQVLENLSTILEAAGAKKDDVMKVTVFISDIELWGTVNSIYSQYFGEHKPARSVVPTNELHYGFKIELEAIAFIDDVKED</sequence>
<evidence type="ECO:0000313" key="3">
    <source>
        <dbReference type="Proteomes" id="UP000789845"/>
    </source>
</evidence>
<evidence type="ECO:0000256" key="1">
    <source>
        <dbReference type="ARBA" id="ARBA00010552"/>
    </source>
</evidence>
<evidence type="ECO:0000313" key="2">
    <source>
        <dbReference type="EMBL" id="CAG9609022.1"/>
    </source>
</evidence>
<protein>
    <submittedName>
        <fullName evidence="2">2-iminobutanoate/2-iminopropanoate deaminase</fullName>
        <ecNumber evidence="2">3.5.99.10</ecNumber>
    </submittedName>
</protein>
<keyword evidence="3" id="KW-1185">Reference proteome</keyword>
<dbReference type="FunFam" id="3.30.1330.40:FF:000001">
    <property type="entry name" value="L-PSP family endoribonuclease"/>
    <property type="match status" value="1"/>
</dbReference>
<name>A0A9C7GBB8_9BACI</name>
<gene>
    <name evidence="2" type="primary">yabJ_1</name>
    <name evidence="2" type="ORF">NEOCIP111885_02741</name>
</gene>
<dbReference type="AlphaFoldDB" id="A0A9C7GBB8"/>
<dbReference type="Proteomes" id="UP000789845">
    <property type="component" value="Unassembled WGS sequence"/>
</dbReference>
<dbReference type="NCBIfam" id="TIGR00004">
    <property type="entry name" value="Rid family detoxifying hydrolase"/>
    <property type="match status" value="1"/>
</dbReference>
<dbReference type="GO" id="GO:0120241">
    <property type="term" value="F:2-iminobutanoate/2-iminopropanoate deaminase"/>
    <property type="evidence" value="ECO:0007669"/>
    <property type="project" value="UniProtKB-EC"/>
</dbReference>
<dbReference type="CDD" id="cd00448">
    <property type="entry name" value="YjgF_YER057c_UK114_family"/>
    <property type="match status" value="1"/>
</dbReference>
<reference evidence="2" key="1">
    <citation type="submission" date="2021-10" db="EMBL/GenBank/DDBJ databases">
        <authorList>
            <person name="Criscuolo A."/>
        </authorList>
    </citation>
    <scope>NUCLEOTIDE SEQUENCE</scope>
    <source>
        <strain evidence="2">CIP111885</strain>
    </source>
</reference>
<dbReference type="GO" id="GO:0005829">
    <property type="term" value="C:cytosol"/>
    <property type="evidence" value="ECO:0007669"/>
    <property type="project" value="TreeGrafter"/>
</dbReference>
<dbReference type="PANTHER" id="PTHR11803:SF58">
    <property type="entry name" value="PROTEIN HMF1-RELATED"/>
    <property type="match status" value="1"/>
</dbReference>
<comment type="caution">
    <text evidence="2">The sequence shown here is derived from an EMBL/GenBank/DDBJ whole genome shotgun (WGS) entry which is preliminary data.</text>
</comment>
<dbReference type="RefSeq" id="WP_230497263.1">
    <property type="nucleotide sequence ID" value="NZ_CAKJTG010000015.1"/>
</dbReference>
<dbReference type="InterPro" id="IPR006056">
    <property type="entry name" value="RidA"/>
</dbReference>
<proteinExistence type="inferred from homology"/>
<dbReference type="SUPFAM" id="SSF55298">
    <property type="entry name" value="YjgF-like"/>
    <property type="match status" value="1"/>
</dbReference>